<evidence type="ECO:0000256" key="1">
    <source>
        <dbReference type="SAM" id="SignalP"/>
    </source>
</evidence>
<dbReference type="eggNOG" id="ENOG502SXQS">
    <property type="taxonomic scope" value="Eukaryota"/>
</dbReference>
<organism evidence="2 3">
    <name type="scientific">Dothistroma septosporum (strain NZE10 / CBS 128990)</name>
    <name type="common">Red band needle blight fungus</name>
    <name type="synonym">Mycosphaerella pini</name>
    <dbReference type="NCBI Taxonomy" id="675120"/>
    <lineage>
        <taxon>Eukaryota</taxon>
        <taxon>Fungi</taxon>
        <taxon>Dikarya</taxon>
        <taxon>Ascomycota</taxon>
        <taxon>Pezizomycotina</taxon>
        <taxon>Dothideomycetes</taxon>
        <taxon>Dothideomycetidae</taxon>
        <taxon>Mycosphaerellales</taxon>
        <taxon>Mycosphaerellaceae</taxon>
        <taxon>Dothistroma</taxon>
    </lineage>
</organism>
<reference evidence="3" key="1">
    <citation type="journal article" date="2012" name="PLoS Genet.">
        <title>The genomes of the fungal plant pathogens Cladosporium fulvum and Dothistroma septosporum reveal adaptation to different hosts and lifestyles but also signatures of common ancestry.</title>
        <authorList>
            <person name="de Wit P.J.G.M."/>
            <person name="van der Burgt A."/>
            <person name="Oekmen B."/>
            <person name="Stergiopoulos I."/>
            <person name="Abd-Elsalam K.A."/>
            <person name="Aerts A.L."/>
            <person name="Bahkali A.H."/>
            <person name="Beenen H.G."/>
            <person name="Chettri P."/>
            <person name="Cox M.P."/>
            <person name="Datema E."/>
            <person name="de Vries R.P."/>
            <person name="Dhillon B."/>
            <person name="Ganley A.R."/>
            <person name="Griffiths S.A."/>
            <person name="Guo Y."/>
            <person name="Hamelin R.C."/>
            <person name="Henrissat B."/>
            <person name="Kabir M.S."/>
            <person name="Jashni M.K."/>
            <person name="Kema G."/>
            <person name="Klaubauf S."/>
            <person name="Lapidus A."/>
            <person name="Levasseur A."/>
            <person name="Lindquist E."/>
            <person name="Mehrabi R."/>
            <person name="Ohm R.A."/>
            <person name="Owen T.J."/>
            <person name="Salamov A."/>
            <person name="Schwelm A."/>
            <person name="Schijlen E."/>
            <person name="Sun H."/>
            <person name="van den Burg H.A."/>
            <person name="van Ham R.C.H.J."/>
            <person name="Zhang S."/>
            <person name="Goodwin S.B."/>
            <person name="Grigoriev I.V."/>
            <person name="Collemare J."/>
            <person name="Bradshaw R.E."/>
        </authorList>
    </citation>
    <scope>NUCLEOTIDE SEQUENCE [LARGE SCALE GENOMIC DNA]</scope>
    <source>
        <strain evidence="3">NZE10 / CBS 128990</strain>
    </source>
</reference>
<dbReference type="PANTHER" id="PTHR40640">
    <property type="entry name" value="ANCHORED GLYCOPROTEIN, PUTATIVE (AFU_ORTHOLOGUE AFUA_8G04860)-RELATED"/>
    <property type="match status" value="1"/>
</dbReference>
<dbReference type="Proteomes" id="UP000016933">
    <property type="component" value="Unassembled WGS sequence"/>
</dbReference>
<evidence type="ECO:0000313" key="3">
    <source>
        <dbReference type="Proteomes" id="UP000016933"/>
    </source>
</evidence>
<keyword evidence="1" id="KW-0732">Signal</keyword>
<feature type="signal peptide" evidence="1">
    <location>
        <begin position="1"/>
        <end position="17"/>
    </location>
</feature>
<evidence type="ECO:0000313" key="2">
    <source>
        <dbReference type="EMBL" id="EME44815.1"/>
    </source>
</evidence>
<sequence>MHVLTIVSWLLAHYALAQVASPSPSRTSDTTTKAAGASATTSQPVVSLFLPMGSPDHIQASIITANANQTVFLLGCSNNTTSSCGYNPPITVTEGESTLIFTNTRGGAGNTLTAGPMTYQCELVGAHLDITPIEGAISAVCTASSVIRGLGVMATTSTLASTEIVYRPVTVTAGASKLIAASTILPEPTSNATSTAGASTMTAGARLSLSGVVGLAVLGLAW</sequence>
<reference evidence="2 3" key="2">
    <citation type="journal article" date="2012" name="PLoS Pathog.">
        <title>Diverse lifestyles and strategies of plant pathogenesis encoded in the genomes of eighteen Dothideomycetes fungi.</title>
        <authorList>
            <person name="Ohm R.A."/>
            <person name="Feau N."/>
            <person name="Henrissat B."/>
            <person name="Schoch C.L."/>
            <person name="Horwitz B.A."/>
            <person name="Barry K.W."/>
            <person name="Condon B.J."/>
            <person name="Copeland A.C."/>
            <person name="Dhillon B."/>
            <person name="Glaser F."/>
            <person name="Hesse C.N."/>
            <person name="Kosti I."/>
            <person name="LaButti K."/>
            <person name="Lindquist E.A."/>
            <person name="Lucas S."/>
            <person name="Salamov A.A."/>
            <person name="Bradshaw R.E."/>
            <person name="Ciuffetti L."/>
            <person name="Hamelin R.C."/>
            <person name="Kema G.H.J."/>
            <person name="Lawrence C."/>
            <person name="Scott J.A."/>
            <person name="Spatafora J.W."/>
            <person name="Turgeon B.G."/>
            <person name="de Wit P.J.G.M."/>
            <person name="Zhong S."/>
            <person name="Goodwin S.B."/>
            <person name="Grigoriev I.V."/>
        </authorList>
    </citation>
    <scope>NUCLEOTIDE SEQUENCE [LARGE SCALE GENOMIC DNA]</scope>
    <source>
        <strain evidence="3">NZE10 / CBS 128990</strain>
    </source>
</reference>
<dbReference type="STRING" id="675120.N1PR27"/>
<dbReference type="PANTHER" id="PTHR40640:SF1">
    <property type="entry name" value="ANCHORED GLYCOPROTEIN, PUTATIVE (AFU_ORTHOLOGUE AFUA_8G04860)-RELATED"/>
    <property type="match status" value="1"/>
</dbReference>
<protein>
    <recommendedName>
        <fullName evidence="4">GPI anchored protein</fullName>
    </recommendedName>
</protein>
<proteinExistence type="predicted"/>
<keyword evidence="3" id="KW-1185">Reference proteome</keyword>
<dbReference type="AlphaFoldDB" id="N1PR27"/>
<name>N1PR27_DOTSN</name>
<gene>
    <name evidence="2" type="ORF">DOTSEDRAFT_24796</name>
</gene>
<accession>N1PR27</accession>
<evidence type="ECO:0008006" key="4">
    <source>
        <dbReference type="Google" id="ProtNLM"/>
    </source>
</evidence>
<dbReference type="EMBL" id="KB446539">
    <property type="protein sequence ID" value="EME44815.1"/>
    <property type="molecule type" value="Genomic_DNA"/>
</dbReference>
<feature type="chain" id="PRO_5004108976" description="GPI anchored protein" evidence="1">
    <location>
        <begin position="18"/>
        <end position="222"/>
    </location>
</feature>
<dbReference type="HOGENOM" id="CLU_1245325_0_0_1"/>
<dbReference type="OMA" id="SSSACYW"/>